<dbReference type="AlphaFoldDB" id="A0AAW1S5N5"/>
<evidence type="ECO:0000256" key="1">
    <source>
        <dbReference type="SAM" id="MobiDB-lite"/>
    </source>
</evidence>
<keyword evidence="3" id="KW-1185">Reference proteome</keyword>
<reference evidence="2 3" key="1">
    <citation type="journal article" date="2024" name="Nat. Commun.">
        <title>Phylogenomics reveals the evolutionary origins of lichenization in chlorophyte algae.</title>
        <authorList>
            <person name="Puginier C."/>
            <person name="Libourel C."/>
            <person name="Otte J."/>
            <person name="Skaloud P."/>
            <person name="Haon M."/>
            <person name="Grisel S."/>
            <person name="Petersen M."/>
            <person name="Berrin J.G."/>
            <person name="Delaux P.M."/>
            <person name="Dal Grande F."/>
            <person name="Keller J."/>
        </authorList>
    </citation>
    <scope>NUCLEOTIDE SEQUENCE [LARGE SCALE GENOMIC DNA]</scope>
    <source>
        <strain evidence="2 3">SAG 2145</strain>
    </source>
</reference>
<dbReference type="PROSITE" id="PS51257">
    <property type="entry name" value="PROKAR_LIPOPROTEIN"/>
    <property type="match status" value="1"/>
</dbReference>
<accession>A0AAW1S5N5</accession>
<feature type="region of interest" description="Disordered" evidence="1">
    <location>
        <begin position="108"/>
        <end position="233"/>
    </location>
</feature>
<dbReference type="EMBL" id="JALJOS010000003">
    <property type="protein sequence ID" value="KAK9841234.1"/>
    <property type="molecule type" value="Genomic_DNA"/>
</dbReference>
<evidence type="ECO:0000313" key="2">
    <source>
        <dbReference type="EMBL" id="KAK9841234.1"/>
    </source>
</evidence>
<feature type="compositionally biased region" description="Low complexity" evidence="1">
    <location>
        <begin position="135"/>
        <end position="151"/>
    </location>
</feature>
<proteinExistence type="predicted"/>
<name>A0AAW1S5N5_9CHLO</name>
<sequence length="389" mass="42784">MQLDRNTVRRRVASFEALLHSNTTALVACEAAYLGGGVPLSELQMQPQSIQPAEVSKPHKLDSPHSVSSQGFLDLHPMQHLSHPSEHGKSHAAGVSYMPCQALECESKSASGGDRENINPTASSWKAGPRAPMHGSSAPGSSKAGAGRAAATSVEPLHGPACASQHAGQELEMVETASDQPPSQEDDAQSEYSEVQIRIRLPRYTPSTGSDGKRCTMCGSAPDGSRSSQDSTIDRLREELAAKERERRHTAEALQRKQSECENLSRVVRELAESRAQLVACRAVQSERIEELQAECMRIMRIADLSRTVSKENITKATQAKKHARQAEDEALQQKRAAVIVRDSNKALRLEVLELREKICLLERLPLLHHGRQSRCMQEFVFSELKETY</sequence>
<dbReference type="Proteomes" id="UP001438707">
    <property type="component" value="Unassembled WGS sequence"/>
</dbReference>
<gene>
    <name evidence="2" type="ORF">WJX74_002344</name>
</gene>
<protein>
    <submittedName>
        <fullName evidence="2">Uncharacterized protein</fullName>
    </submittedName>
</protein>
<organism evidence="2 3">
    <name type="scientific">Apatococcus lobatus</name>
    <dbReference type="NCBI Taxonomy" id="904363"/>
    <lineage>
        <taxon>Eukaryota</taxon>
        <taxon>Viridiplantae</taxon>
        <taxon>Chlorophyta</taxon>
        <taxon>core chlorophytes</taxon>
        <taxon>Trebouxiophyceae</taxon>
        <taxon>Chlorellales</taxon>
        <taxon>Chlorellaceae</taxon>
        <taxon>Apatococcus</taxon>
    </lineage>
</organism>
<comment type="caution">
    <text evidence="2">The sequence shown here is derived from an EMBL/GenBank/DDBJ whole genome shotgun (WGS) entry which is preliminary data.</text>
</comment>
<evidence type="ECO:0000313" key="3">
    <source>
        <dbReference type="Proteomes" id="UP001438707"/>
    </source>
</evidence>
<feature type="region of interest" description="Disordered" evidence="1">
    <location>
        <begin position="49"/>
        <end position="68"/>
    </location>
</feature>